<evidence type="ECO:0000313" key="1">
    <source>
        <dbReference type="EMBL" id="KAL3868202.1"/>
    </source>
</evidence>
<dbReference type="AlphaFoldDB" id="A0ABD3W2U1"/>
<feature type="non-terminal residue" evidence="1">
    <location>
        <position position="96"/>
    </location>
</feature>
<organism evidence="1 2">
    <name type="scientific">Sinanodonta woodiana</name>
    <name type="common">Chinese pond mussel</name>
    <name type="synonym">Anodonta woodiana</name>
    <dbReference type="NCBI Taxonomy" id="1069815"/>
    <lineage>
        <taxon>Eukaryota</taxon>
        <taxon>Metazoa</taxon>
        <taxon>Spiralia</taxon>
        <taxon>Lophotrochozoa</taxon>
        <taxon>Mollusca</taxon>
        <taxon>Bivalvia</taxon>
        <taxon>Autobranchia</taxon>
        <taxon>Heteroconchia</taxon>
        <taxon>Palaeoheterodonta</taxon>
        <taxon>Unionida</taxon>
        <taxon>Unionoidea</taxon>
        <taxon>Unionidae</taxon>
        <taxon>Unioninae</taxon>
        <taxon>Sinanodonta</taxon>
    </lineage>
</organism>
<protein>
    <submittedName>
        <fullName evidence="1">Uncharacterized protein</fullName>
    </submittedName>
</protein>
<keyword evidence="2" id="KW-1185">Reference proteome</keyword>
<dbReference type="EMBL" id="JBJQND010000008">
    <property type="protein sequence ID" value="KAL3868202.1"/>
    <property type="molecule type" value="Genomic_DNA"/>
</dbReference>
<accession>A0ABD3W2U1</accession>
<gene>
    <name evidence="1" type="ORF">ACJMK2_041034</name>
</gene>
<name>A0ABD3W2U1_SINWO</name>
<evidence type="ECO:0000313" key="2">
    <source>
        <dbReference type="Proteomes" id="UP001634394"/>
    </source>
</evidence>
<comment type="caution">
    <text evidence="1">The sequence shown here is derived from an EMBL/GenBank/DDBJ whole genome shotgun (WGS) entry which is preliminary data.</text>
</comment>
<proteinExistence type="predicted"/>
<sequence length="96" mass="11033">MAVSRPESKQIVWDEKPRTFKDLVTGSRLPCLIKIVSGDIASHLPPDKVDGRELPILSVLELKKHKMLITRKMQYDRKNGEYTPTEQILEIPVTHK</sequence>
<dbReference type="Proteomes" id="UP001634394">
    <property type="component" value="Unassembled WGS sequence"/>
</dbReference>
<reference evidence="1 2" key="1">
    <citation type="submission" date="2024-11" db="EMBL/GenBank/DDBJ databases">
        <title>Chromosome-level genome assembly of the freshwater bivalve Anodonta woodiana.</title>
        <authorList>
            <person name="Chen X."/>
        </authorList>
    </citation>
    <scope>NUCLEOTIDE SEQUENCE [LARGE SCALE GENOMIC DNA]</scope>
    <source>
        <strain evidence="1">MN2024</strain>
        <tissue evidence="1">Gills</tissue>
    </source>
</reference>